<proteinExistence type="predicted"/>
<dbReference type="NCBIfam" id="TIGR00095">
    <property type="entry name" value="16S rRNA (guanine(966)-N(2))-methyltransferase RsmD"/>
    <property type="match status" value="1"/>
</dbReference>
<dbReference type="InterPro" id="IPR029063">
    <property type="entry name" value="SAM-dependent_MTases_sf"/>
</dbReference>
<evidence type="ECO:0000256" key="2">
    <source>
        <dbReference type="ARBA" id="ARBA00022679"/>
    </source>
</evidence>
<dbReference type="SUPFAM" id="SSF53335">
    <property type="entry name" value="S-adenosyl-L-methionine-dependent methyltransferases"/>
    <property type="match status" value="1"/>
</dbReference>
<dbReference type="InterPro" id="IPR002052">
    <property type="entry name" value="DNA_methylase_N6_adenine_CS"/>
</dbReference>
<dbReference type="GO" id="GO:0003676">
    <property type="term" value="F:nucleic acid binding"/>
    <property type="evidence" value="ECO:0007669"/>
    <property type="project" value="InterPro"/>
</dbReference>
<sequence length="210" mass="23491">MPTCRRPPRRGFSGTETAHCPSNEKEEYAMRVISGEARGRRLKELSGMETRPTTDKVKESIFNIVQFDIEGRKVLDLFGGTGQLGIEALSRGAASCTFVDLRKDAAALIKENLKLTRLEDRARVIQGDSLSFLAGCREKFDLIFLDPPYTSGLLEQALERGAAIDILTENGIMVCESAVESTLPDLPEPYRKGREYRYGKIKITLYRRGL</sequence>
<dbReference type="PIRSF" id="PIRSF004553">
    <property type="entry name" value="CHP00095"/>
    <property type="match status" value="1"/>
</dbReference>
<comment type="caution">
    <text evidence="4">The sequence shown here is derived from an EMBL/GenBank/DDBJ whole genome shotgun (WGS) entry which is preliminary data.</text>
</comment>
<dbReference type="PROSITE" id="PS00092">
    <property type="entry name" value="N6_MTASE"/>
    <property type="match status" value="1"/>
</dbReference>
<reference evidence="4" key="1">
    <citation type="journal article" date="2021" name="PeerJ">
        <title>Extensive microbial diversity within the chicken gut microbiome revealed by metagenomics and culture.</title>
        <authorList>
            <person name="Gilroy R."/>
            <person name="Ravi A."/>
            <person name="Getino M."/>
            <person name="Pursley I."/>
            <person name="Horton D.L."/>
            <person name="Alikhan N.F."/>
            <person name="Baker D."/>
            <person name="Gharbi K."/>
            <person name="Hall N."/>
            <person name="Watson M."/>
            <person name="Adriaenssens E.M."/>
            <person name="Foster-Nyarko E."/>
            <person name="Jarju S."/>
            <person name="Secka A."/>
            <person name="Antonio M."/>
            <person name="Oren A."/>
            <person name="Chaudhuri R.R."/>
            <person name="La Ragione R."/>
            <person name="Hildebrand F."/>
            <person name="Pallen M.J."/>
        </authorList>
    </citation>
    <scope>NUCLEOTIDE SEQUENCE</scope>
    <source>
        <strain evidence="4">ChiBcec16_6824</strain>
    </source>
</reference>
<reference evidence="4" key="2">
    <citation type="submission" date="2021-04" db="EMBL/GenBank/DDBJ databases">
        <authorList>
            <person name="Gilroy R."/>
        </authorList>
    </citation>
    <scope>NUCLEOTIDE SEQUENCE</scope>
    <source>
        <strain evidence="4">ChiBcec16_6824</strain>
    </source>
</reference>
<gene>
    <name evidence="4" type="primary">rsmD</name>
    <name evidence="4" type="ORF">H9841_11705</name>
</gene>
<dbReference type="Gene3D" id="3.40.50.150">
    <property type="entry name" value="Vaccinia Virus protein VP39"/>
    <property type="match status" value="1"/>
</dbReference>
<evidence type="ECO:0000313" key="4">
    <source>
        <dbReference type="EMBL" id="HIY22550.1"/>
    </source>
</evidence>
<dbReference type="AlphaFoldDB" id="A0A9D2C0H9"/>
<dbReference type="EMBL" id="DXDX01000213">
    <property type="protein sequence ID" value="HIY22550.1"/>
    <property type="molecule type" value="Genomic_DNA"/>
</dbReference>
<dbReference type="Proteomes" id="UP000823868">
    <property type="component" value="Unassembled WGS sequence"/>
</dbReference>
<organism evidence="4 5">
    <name type="scientific">Candidatus Flavonifractor merdigallinarum</name>
    <dbReference type="NCBI Taxonomy" id="2838589"/>
    <lineage>
        <taxon>Bacteria</taxon>
        <taxon>Bacillati</taxon>
        <taxon>Bacillota</taxon>
        <taxon>Clostridia</taxon>
        <taxon>Eubacteriales</taxon>
        <taxon>Oscillospiraceae</taxon>
        <taxon>Flavonifractor</taxon>
    </lineage>
</organism>
<dbReference type="PANTHER" id="PTHR43542">
    <property type="entry name" value="METHYLTRANSFERASE"/>
    <property type="match status" value="1"/>
</dbReference>
<evidence type="ECO:0000256" key="3">
    <source>
        <dbReference type="SAM" id="MobiDB-lite"/>
    </source>
</evidence>
<dbReference type="InterPro" id="IPR004398">
    <property type="entry name" value="RNA_MeTrfase_RsmD"/>
</dbReference>
<dbReference type="EC" id="2.1.1.171" evidence="4"/>
<evidence type="ECO:0000313" key="5">
    <source>
        <dbReference type="Proteomes" id="UP000823868"/>
    </source>
</evidence>
<dbReference type="Pfam" id="PF03602">
    <property type="entry name" value="Cons_hypoth95"/>
    <property type="match status" value="1"/>
</dbReference>
<feature type="region of interest" description="Disordered" evidence="3">
    <location>
        <begin position="1"/>
        <end position="20"/>
    </location>
</feature>
<keyword evidence="1 4" id="KW-0489">Methyltransferase</keyword>
<name>A0A9D2C0H9_9FIRM</name>
<evidence type="ECO:0000256" key="1">
    <source>
        <dbReference type="ARBA" id="ARBA00022603"/>
    </source>
</evidence>
<protein>
    <submittedName>
        <fullName evidence="4">16S rRNA (Guanine(966)-N(2))-methyltransferase RsmD</fullName>
        <ecNumber evidence="4">2.1.1.171</ecNumber>
    </submittedName>
</protein>
<dbReference type="GO" id="GO:0052913">
    <property type="term" value="F:16S rRNA (guanine(966)-N(2))-methyltransferase activity"/>
    <property type="evidence" value="ECO:0007669"/>
    <property type="project" value="UniProtKB-EC"/>
</dbReference>
<accession>A0A9D2C0H9</accession>
<dbReference type="PANTHER" id="PTHR43542:SF1">
    <property type="entry name" value="METHYLTRANSFERASE"/>
    <property type="match status" value="1"/>
</dbReference>
<keyword evidence="2 4" id="KW-0808">Transferase</keyword>
<dbReference type="CDD" id="cd02440">
    <property type="entry name" value="AdoMet_MTases"/>
    <property type="match status" value="1"/>
</dbReference>